<dbReference type="RefSeq" id="WP_285736273.1">
    <property type="nucleotide sequence ID" value="NZ_BSSA01000007.1"/>
</dbReference>
<keyword evidence="2" id="KW-0812">Transmembrane</keyword>
<evidence type="ECO:0000313" key="3">
    <source>
        <dbReference type="EMBL" id="GLW70461.1"/>
    </source>
</evidence>
<evidence type="ECO:0000256" key="2">
    <source>
        <dbReference type="SAM" id="Phobius"/>
    </source>
</evidence>
<organism evidence="3 4">
    <name type="scientific">Kitasatospora phosalacinea</name>
    <dbReference type="NCBI Taxonomy" id="2065"/>
    <lineage>
        <taxon>Bacteria</taxon>
        <taxon>Bacillati</taxon>
        <taxon>Actinomycetota</taxon>
        <taxon>Actinomycetes</taxon>
        <taxon>Kitasatosporales</taxon>
        <taxon>Streptomycetaceae</taxon>
        <taxon>Kitasatospora</taxon>
    </lineage>
</organism>
<dbReference type="EMBL" id="BSSA01000007">
    <property type="protein sequence ID" value="GLW70461.1"/>
    <property type="molecule type" value="Genomic_DNA"/>
</dbReference>
<feature type="transmembrane region" description="Helical" evidence="2">
    <location>
        <begin position="123"/>
        <end position="142"/>
    </location>
</feature>
<keyword evidence="2" id="KW-0472">Membrane</keyword>
<reference evidence="3" key="1">
    <citation type="submission" date="2023-02" db="EMBL/GenBank/DDBJ databases">
        <title>Kitasatospora phosalacinea NBRC 14627.</title>
        <authorList>
            <person name="Ichikawa N."/>
            <person name="Sato H."/>
            <person name="Tonouchi N."/>
        </authorList>
    </citation>
    <scope>NUCLEOTIDE SEQUENCE</scope>
    <source>
        <strain evidence="3">NBRC 14627</strain>
    </source>
</reference>
<feature type="region of interest" description="Disordered" evidence="1">
    <location>
        <begin position="367"/>
        <end position="428"/>
    </location>
</feature>
<proteinExistence type="predicted"/>
<dbReference type="AlphaFoldDB" id="A0A9W6Q8K2"/>
<feature type="compositionally biased region" description="Gly residues" evidence="1">
    <location>
        <begin position="372"/>
        <end position="394"/>
    </location>
</feature>
<feature type="transmembrane region" description="Helical" evidence="2">
    <location>
        <begin position="310"/>
        <end position="331"/>
    </location>
</feature>
<sequence>MPADAAPRLRLLRRAGVLGAAMSVLQLTALVVAQRVAADPSPSPSVSKCAGNDATVLGADKLCAPPGATVIPGTDAVSGVTDPLGSLAKGCAQAAAWVVRQLSGAIDGTTKVDFTNAAFLQQYAVVFAVSTVITLVLWLLAVTKRAVRGAALGQAFGEAVGYLWLTVIASAFTPLILYTVVTVTDGLTDAIASGTKSDTGTYLGGFADTLEKGSMGGGPLILILVSLVAVLAAAVLWVELVIRAAMLYVGALLGTAVYAGLVDKQMWKHVRRWAAMMLAVDLAKPIVVIILGLAGAVATGAGADDDFGRVLAGLAILFLSIFASAAVYRFVPGFGDELMAMRRARASAVQAGSAMINGPANFVKQGISTHGSRGGAEGAGGGGGAPAGGGGAGAGIAAHASRPANPPRAAVPPAQGQVQAPVNNPKGG</sequence>
<feature type="transmembrane region" description="Helical" evidence="2">
    <location>
        <begin position="244"/>
        <end position="261"/>
    </location>
</feature>
<accession>A0A9W6Q8K2</accession>
<protein>
    <recommendedName>
        <fullName evidence="5">Integral membrane protein</fullName>
    </recommendedName>
</protein>
<dbReference type="Proteomes" id="UP001165041">
    <property type="component" value="Unassembled WGS sequence"/>
</dbReference>
<evidence type="ECO:0000313" key="4">
    <source>
        <dbReference type="Proteomes" id="UP001165041"/>
    </source>
</evidence>
<name>A0A9W6Q8K2_9ACTN</name>
<keyword evidence="2" id="KW-1133">Transmembrane helix</keyword>
<evidence type="ECO:0008006" key="5">
    <source>
        <dbReference type="Google" id="ProtNLM"/>
    </source>
</evidence>
<feature type="transmembrane region" description="Helical" evidence="2">
    <location>
        <begin position="273"/>
        <end position="298"/>
    </location>
</feature>
<comment type="caution">
    <text evidence="3">The sequence shown here is derived from an EMBL/GenBank/DDBJ whole genome shotgun (WGS) entry which is preliminary data.</text>
</comment>
<gene>
    <name evidence="3" type="ORF">Kpho02_27600</name>
</gene>
<evidence type="ECO:0000256" key="1">
    <source>
        <dbReference type="SAM" id="MobiDB-lite"/>
    </source>
</evidence>
<feature type="compositionally biased region" description="Low complexity" evidence="1">
    <location>
        <begin position="411"/>
        <end position="422"/>
    </location>
</feature>
<feature type="transmembrane region" description="Helical" evidence="2">
    <location>
        <begin position="220"/>
        <end position="238"/>
    </location>
</feature>